<keyword evidence="2" id="KW-0812">Transmembrane</keyword>
<keyword evidence="4" id="KW-1185">Reference proteome</keyword>
<feature type="compositionally biased region" description="Basic and acidic residues" evidence="1">
    <location>
        <begin position="386"/>
        <end position="396"/>
    </location>
</feature>
<proteinExistence type="predicted"/>
<feature type="compositionally biased region" description="Low complexity" evidence="1">
    <location>
        <begin position="217"/>
        <end position="264"/>
    </location>
</feature>
<evidence type="ECO:0000313" key="4">
    <source>
        <dbReference type="Proteomes" id="UP000256328"/>
    </source>
</evidence>
<feature type="region of interest" description="Disordered" evidence="1">
    <location>
        <begin position="71"/>
        <end position="342"/>
    </location>
</feature>
<dbReference type="Proteomes" id="UP000256328">
    <property type="component" value="Unassembled WGS sequence"/>
</dbReference>
<keyword evidence="2" id="KW-1133">Transmembrane helix</keyword>
<sequence length="553" mass="56615">MAATEGTLDAEVDVAWTIEERNRSPTSKPSRRKETLNSVKARRSAPHLPEILVFGTEDHLMARAVSPYSNAAINPREGNGDGGSGGNGSGGGQGGGGGPDRGGGNDPAQRNPPGPGDPPPTPGEPGGKGPSKPQPPKTPKPKPTEPSTTKSPTTTTTSESKTTPKPSPKPAAATTSQTKEPFTSTTSSTSLSTTSSTSTSTSTTSTPTPAPTPTPTPTSTSTSSTSTSTSTTSTTTSSESTSSDSSTSLVPTSTPAAAAAASTTDVPNPSVAALPDEASSVSSSVASTPTPPPAPTMNAPKEPPPTPPLSTPLATPPAAAALGSSSVSTPLSVPPPPAQQIAGTKDLDTMGIAVISSVVVVGCVLLATAGIYIWRRCSRLKRAHDAKHEKDERRFSTESITRPSSPYPQTPTVSASPPLLPTLQTSFPGPSEKTVTPPVQATPLPIRIPPNAYVARFTHRISSFFFSSSSARASTSTIGDDPFQYSSYLSPSTKSPVPDQSPSSLDPNNEKAADNTNDDQNLPLPKSPSRERVHTFGDQKPQESFNFGLGTAK</sequence>
<reference evidence="3 4" key="1">
    <citation type="journal article" date="2018" name="IMA Fungus">
        <title>IMA Genome-F 9: Draft genome sequence of Annulohypoxylon stygium, Aspergillus mulundensis, Berkeleyomyces basicola (syn. Thielaviopsis basicola), Ceratocystis smalleyi, two Cercospora beticola strains, Coleophoma cylindrospora, Fusarium fracticaudum, Phialophora cf. hyalina, and Morchella septimelata.</title>
        <authorList>
            <person name="Wingfield B.D."/>
            <person name="Bills G.F."/>
            <person name="Dong Y."/>
            <person name="Huang W."/>
            <person name="Nel W.J."/>
            <person name="Swalarsk-Parry B.S."/>
            <person name="Vaghefi N."/>
            <person name="Wilken P.M."/>
            <person name="An Z."/>
            <person name="de Beer Z.W."/>
            <person name="De Vos L."/>
            <person name="Chen L."/>
            <person name="Duong T.A."/>
            <person name="Gao Y."/>
            <person name="Hammerbacher A."/>
            <person name="Kikkert J.R."/>
            <person name="Li Y."/>
            <person name="Li H."/>
            <person name="Li K."/>
            <person name="Li Q."/>
            <person name="Liu X."/>
            <person name="Ma X."/>
            <person name="Naidoo K."/>
            <person name="Pethybridge S.J."/>
            <person name="Sun J."/>
            <person name="Steenkamp E.T."/>
            <person name="van der Nest M.A."/>
            <person name="van Wyk S."/>
            <person name="Wingfield M.J."/>
            <person name="Xiong C."/>
            <person name="Yue Q."/>
            <person name="Zhang X."/>
        </authorList>
    </citation>
    <scope>NUCLEOTIDE SEQUENCE [LARGE SCALE GENOMIC DNA]</scope>
    <source>
        <strain evidence="3 4">BP5796</strain>
    </source>
</reference>
<feature type="compositionally biased region" description="Pro residues" evidence="1">
    <location>
        <begin position="110"/>
        <end position="123"/>
    </location>
</feature>
<feature type="compositionally biased region" description="Polar residues" evidence="1">
    <location>
        <begin position="422"/>
        <end position="439"/>
    </location>
</feature>
<feature type="compositionally biased region" description="Basic and acidic residues" evidence="1">
    <location>
        <begin position="528"/>
        <end position="541"/>
    </location>
</feature>
<evidence type="ECO:0008006" key="5">
    <source>
        <dbReference type="Google" id="ProtNLM"/>
    </source>
</evidence>
<dbReference type="OrthoDB" id="10543197at2759"/>
<evidence type="ECO:0000313" key="3">
    <source>
        <dbReference type="EMBL" id="RDW76057.1"/>
    </source>
</evidence>
<keyword evidence="2" id="KW-0472">Membrane</keyword>
<protein>
    <recommendedName>
        <fullName evidence="5">Mid2 domain-containing protein</fullName>
    </recommendedName>
</protein>
<gene>
    <name evidence="3" type="ORF">BP5796_06878</name>
</gene>
<dbReference type="AlphaFoldDB" id="A0A3D8RPQ5"/>
<feature type="compositionally biased region" description="Polar residues" evidence="1">
    <location>
        <begin position="484"/>
        <end position="507"/>
    </location>
</feature>
<feature type="compositionally biased region" description="Low complexity" evidence="1">
    <location>
        <begin position="145"/>
        <end position="207"/>
    </location>
</feature>
<comment type="caution">
    <text evidence="3">The sequence shown here is derived from an EMBL/GenBank/DDBJ whole genome shotgun (WGS) entry which is preliminary data.</text>
</comment>
<name>A0A3D8RPQ5_9HELO</name>
<feature type="region of interest" description="Disordered" evidence="1">
    <location>
        <begin position="382"/>
        <end position="443"/>
    </location>
</feature>
<dbReference type="PRINTS" id="PR01217">
    <property type="entry name" value="PRICHEXTENSN"/>
</dbReference>
<evidence type="ECO:0000256" key="1">
    <source>
        <dbReference type="SAM" id="MobiDB-lite"/>
    </source>
</evidence>
<feature type="transmembrane region" description="Helical" evidence="2">
    <location>
        <begin position="350"/>
        <end position="374"/>
    </location>
</feature>
<evidence type="ECO:0000256" key="2">
    <source>
        <dbReference type="SAM" id="Phobius"/>
    </source>
</evidence>
<feature type="compositionally biased region" description="Low complexity" evidence="1">
    <location>
        <begin position="278"/>
        <end position="288"/>
    </location>
</feature>
<accession>A0A3D8RPQ5</accession>
<dbReference type="EMBL" id="PDLN01000009">
    <property type="protein sequence ID" value="RDW76057.1"/>
    <property type="molecule type" value="Genomic_DNA"/>
</dbReference>
<feature type="region of interest" description="Disordered" evidence="1">
    <location>
        <begin position="472"/>
        <end position="553"/>
    </location>
</feature>
<feature type="compositionally biased region" description="Gly residues" evidence="1">
    <location>
        <begin position="80"/>
        <end position="105"/>
    </location>
</feature>
<feature type="compositionally biased region" description="Pro residues" evidence="1">
    <location>
        <begin position="289"/>
        <end position="310"/>
    </location>
</feature>
<feature type="compositionally biased region" description="Low complexity" evidence="1">
    <location>
        <begin position="311"/>
        <end position="331"/>
    </location>
</feature>
<organism evidence="3 4">
    <name type="scientific">Coleophoma crateriformis</name>
    <dbReference type="NCBI Taxonomy" id="565419"/>
    <lineage>
        <taxon>Eukaryota</taxon>
        <taxon>Fungi</taxon>
        <taxon>Dikarya</taxon>
        <taxon>Ascomycota</taxon>
        <taxon>Pezizomycotina</taxon>
        <taxon>Leotiomycetes</taxon>
        <taxon>Helotiales</taxon>
        <taxon>Dermateaceae</taxon>
        <taxon>Coleophoma</taxon>
    </lineage>
</organism>
<feature type="region of interest" description="Disordered" evidence="1">
    <location>
        <begin position="19"/>
        <end position="54"/>
    </location>
</feature>